<dbReference type="CDD" id="cd16343">
    <property type="entry name" value="LMWPTP"/>
    <property type="match status" value="1"/>
</dbReference>
<dbReference type="PANTHER" id="PTHR11717:SF7">
    <property type="entry name" value="LOW MOLECULAR WEIGHT PHOSPHOTYROSINE PROTEIN PHOSPHATASE"/>
    <property type="match status" value="1"/>
</dbReference>
<dbReference type="RefSeq" id="WP_205102006.1">
    <property type="nucleotide sequence ID" value="NZ_JACJJC010000003.1"/>
</dbReference>
<evidence type="ECO:0000256" key="5">
    <source>
        <dbReference type="SAM" id="MobiDB-lite"/>
    </source>
</evidence>
<dbReference type="PRINTS" id="PR00719">
    <property type="entry name" value="LMWPTPASE"/>
</dbReference>
<dbReference type="Gene3D" id="3.40.50.2300">
    <property type="match status" value="1"/>
</dbReference>
<keyword evidence="8" id="KW-1185">Reference proteome</keyword>
<evidence type="ECO:0000313" key="8">
    <source>
        <dbReference type="Proteomes" id="UP000715095"/>
    </source>
</evidence>
<dbReference type="InterPro" id="IPR023485">
    <property type="entry name" value="Ptyr_pPase"/>
</dbReference>
<dbReference type="EC" id="3.1.3.48" evidence="2"/>
<gene>
    <name evidence="7" type="ORF">H6A60_03445</name>
</gene>
<evidence type="ECO:0000256" key="2">
    <source>
        <dbReference type="ARBA" id="ARBA00013064"/>
    </source>
</evidence>
<evidence type="ECO:0000256" key="4">
    <source>
        <dbReference type="ARBA" id="ARBA00022912"/>
    </source>
</evidence>
<dbReference type="PANTHER" id="PTHR11717">
    <property type="entry name" value="LOW MOLECULAR WEIGHT PROTEIN TYROSINE PHOSPHATASE"/>
    <property type="match status" value="1"/>
</dbReference>
<evidence type="ECO:0000256" key="1">
    <source>
        <dbReference type="ARBA" id="ARBA00011063"/>
    </source>
</evidence>
<feature type="region of interest" description="Disordered" evidence="5">
    <location>
        <begin position="167"/>
        <end position="188"/>
    </location>
</feature>
<feature type="compositionally biased region" description="Polar residues" evidence="5">
    <location>
        <begin position="177"/>
        <end position="188"/>
    </location>
</feature>
<dbReference type="Proteomes" id="UP000715095">
    <property type="component" value="Unassembled WGS sequence"/>
</dbReference>
<evidence type="ECO:0000259" key="6">
    <source>
        <dbReference type="SMART" id="SM00226"/>
    </source>
</evidence>
<keyword evidence="4" id="KW-0904">Protein phosphatase</keyword>
<dbReference type="InterPro" id="IPR036196">
    <property type="entry name" value="Ptyr_pPase_sf"/>
</dbReference>
<comment type="caution">
    <text evidence="7">The sequence shown here is derived from an EMBL/GenBank/DDBJ whole genome shotgun (WGS) entry which is preliminary data.</text>
</comment>
<comment type="similarity">
    <text evidence="1">Belongs to the low molecular weight phosphotyrosine protein phosphatase family.</text>
</comment>
<dbReference type="EMBL" id="JACJJC010000003">
    <property type="protein sequence ID" value="MBM6703549.1"/>
    <property type="molecule type" value="Genomic_DNA"/>
</dbReference>
<accession>A0ABS2DQF7</accession>
<dbReference type="InterPro" id="IPR017867">
    <property type="entry name" value="Tyr_phospatase_low_mol_wt"/>
</dbReference>
<reference evidence="7 8" key="1">
    <citation type="journal article" date="2021" name="Sci. Rep.">
        <title>The distribution of antibiotic resistance genes in chicken gut microbiota commensals.</title>
        <authorList>
            <person name="Juricova H."/>
            <person name="Matiasovicova J."/>
            <person name="Kubasova T."/>
            <person name="Cejkova D."/>
            <person name="Rychlik I."/>
        </authorList>
    </citation>
    <scope>NUCLEOTIDE SEQUENCE [LARGE SCALE GENOMIC DNA]</scope>
    <source>
        <strain evidence="7 8">An829</strain>
    </source>
</reference>
<feature type="domain" description="Phosphotyrosine protein phosphatase I" evidence="6">
    <location>
        <begin position="6"/>
        <end position="155"/>
    </location>
</feature>
<protein>
    <recommendedName>
        <fullName evidence="2">protein-tyrosine-phosphatase</fullName>
        <ecNumber evidence="2">3.1.3.48</ecNumber>
    </recommendedName>
</protein>
<name>A0ABS2DQF7_9BURK</name>
<sequence length="188" mass="21092">MDPKILKVLFVCTGNVCRSPTAAAIFRRKLREAHYDDVIVADSAGTSEAHIGQAPDIRAQLACKKRGLDISQHRARAVDPSDFESADLILAMDWEVLTELQQRSPAPYRHKIQLLMRYANDFDEAVVPDPYYGLNEGFNIVLDYCTDACEGLLEELEKKAKQLQREKAAYLAEHPQAEQQSESSETPA</sequence>
<keyword evidence="3" id="KW-0378">Hydrolase</keyword>
<dbReference type="SUPFAM" id="SSF52788">
    <property type="entry name" value="Phosphotyrosine protein phosphatases I"/>
    <property type="match status" value="1"/>
</dbReference>
<organism evidence="7 8">
    <name type="scientific">Sutterella massiliensis</name>
    <dbReference type="NCBI Taxonomy" id="1816689"/>
    <lineage>
        <taxon>Bacteria</taxon>
        <taxon>Pseudomonadati</taxon>
        <taxon>Pseudomonadota</taxon>
        <taxon>Betaproteobacteria</taxon>
        <taxon>Burkholderiales</taxon>
        <taxon>Sutterellaceae</taxon>
        <taxon>Sutterella</taxon>
    </lineage>
</organism>
<dbReference type="Pfam" id="PF01451">
    <property type="entry name" value="LMWPc"/>
    <property type="match status" value="1"/>
</dbReference>
<evidence type="ECO:0000256" key="3">
    <source>
        <dbReference type="ARBA" id="ARBA00022801"/>
    </source>
</evidence>
<proteinExistence type="inferred from homology"/>
<dbReference type="InterPro" id="IPR050438">
    <property type="entry name" value="LMW_PTPase"/>
</dbReference>
<evidence type="ECO:0000313" key="7">
    <source>
        <dbReference type="EMBL" id="MBM6703549.1"/>
    </source>
</evidence>
<dbReference type="SMART" id="SM00226">
    <property type="entry name" value="LMWPc"/>
    <property type="match status" value="1"/>
</dbReference>